<evidence type="ECO:0000313" key="2">
    <source>
        <dbReference type="Proteomes" id="UP000774617"/>
    </source>
</evidence>
<gene>
    <name evidence="1" type="ORF">B0J12DRAFT_789647</name>
</gene>
<dbReference type="EMBL" id="JAGTJR010000046">
    <property type="protein sequence ID" value="KAH7030012.1"/>
    <property type="molecule type" value="Genomic_DNA"/>
</dbReference>
<reference evidence="1 2" key="1">
    <citation type="journal article" date="2021" name="Nat. Commun.">
        <title>Genetic determinants of endophytism in the Arabidopsis root mycobiome.</title>
        <authorList>
            <person name="Mesny F."/>
            <person name="Miyauchi S."/>
            <person name="Thiergart T."/>
            <person name="Pickel B."/>
            <person name="Atanasova L."/>
            <person name="Karlsson M."/>
            <person name="Huettel B."/>
            <person name="Barry K.W."/>
            <person name="Haridas S."/>
            <person name="Chen C."/>
            <person name="Bauer D."/>
            <person name="Andreopoulos W."/>
            <person name="Pangilinan J."/>
            <person name="LaButti K."/>
            <person name="Riley R."/>
            <person name="Lipzen A."/>
            <person name="Clum A."/>
            <person name="Drula E."/>
            <person name="Henrissat B."/>
            <person name="Kohler A."/>
            <person name="Grigoriev I.V."/>
            <person name="Martin F.M."/>
            <person name="Hacquard S."/>
        </authorList>
    </citation>
    <scope>NUCLEOTIDE SEQUENCE [LARGE SCALE GENOMIC DNA]</scope>
    <source>
        <strain evidence="1 2">MPI-SDFR-AT-0080</strain>
    </source>
</reference>
<evidence type="ECO:0000313" key="1">
    <source>
        <dbReference type="EMBL" id="KAH7030012.1"/>
    </source>
</evidence>
<evidence type="ECO:0008006" key="3">
    <source>
        <dbReference type="Google" id="ProtNLM"/>
    </source>
</evidence>
<accession>A0ABQ8FVJ2</accession>
<protein>
    <recommendedName>
        <fullName evidence="3">F-box domain-containing protein</fullName>
    </recommendedName>
</protein>
<proteinExistence type="predicted"/>
<sequence length="229" mass="27361">MGTSRSRSIRRRLELSWGRPAGEHNQQTPILKLPAELSQRILRYTFTEEDMIFDLASPFFLFRRAEQLRSVCWKWYTEMPWVKHKWMQDRDEVIKKAGTRHVRGPKFQRWLNLQQLVKSDQGVHYESKFRKHQVSLARQKLAQKARQKRRRVHLAKVLQARREKLANERLRRQQCRWRRGLKKHYNAMVKQTIESMERFGIIDRRGPVQAVYGGVQQPRSASAQGSRCG</sequence>
<comment type="caution">
    <text evidence="1">The sequence shown here is derived from an EMBL/GenBank/DDBJ whole genome shotgun (WGS) entry which is preliminary data.</text>
</comment>
<dbReference type="Proteomes" id="UP000774617">
    <property type="component" value="Unassembled WGS sequence"/>
</dbReference>
<name>A0ABQ8FVJ2_9PEZI</name>
<organism evidence="1 2">
    <name type="scientific">Macrophomina phaseolina</name>
    <dbReference type="NCBI Taxonomy" id="35725"/>
    <lineage>
        <taxon>Eukaryota</taxon>
        <taxon>Fungi</taxon>
        <taxon>Dikarya</taxon>
        <taxon>Ascomycota</taxon>
        <taxon>Pezizomycotina</taxon>
        <taxon>Dothideomycetes</taxon>
        <taxon>Dothideomycetes incertae sedis</taxon>
        <taxon>Botryosphaeriales</taxon>
        <taxon>Botryosphaeriaceae</taxon>
        <taxon>Macrophomina</taxon>
    </lineage>
</organism>
<keyword evidence="2" id="KW-1185">Reference proteome</keyword>